<evidence type="ECO:0000256" key="1">
    <source>
        <dbReference type="SAM" id="MobiDB-lite"/>
    </source>
</evidence>
<evidence type="ECO:0000259" key="4">
    <source>
        <dbReference type="Pfam" id="PF24620"/>
    </source>
</evidence>
<reference evidence="5 6" key="1">
    <citation type="journal article" date="2012" name="Nat. Biotechnol.">
        <title>Draft genome sequence of pigeonpea (Cajanus cajan), an orphan legume crop of resource-poor farmers.</title>
        <authorList>
            <person name="Varshney R.K."/>
            <person name="Chen W."/>
            <person name="Li Y."/>
            <person name="Bharti A.K."/>
            <person name="Saxena R.K."/>
            <person name="Schlueter J.A."/>
            <person name="Donoghue M.T."/>
            <person name="Azam S."/>
            <person name="Fan G."/>
            <person name="Whaley A.M."/>
            <person name="Farmer A.D."/>
            <person name="Sheridan J."/>
            <person name="Iwata A."/>
            <person name="Tuteja R."/>
            <person name="Penmetsa R.V."/>
            <person name="Wu W."/>
            <person name="Upadhyaya H.D."/>
            <person name="Yang S.P."/>
            <person name="Shah T."/>
            <person name="Saxena K.B."/>
            <person name="Michael T."/>
            <person name="McCombie W.R."/>
            <person name="Yang B."/>
            <person name="Zhang G."/>
            <person name="Yang H."/>
            <person name="Wang J."/>
            <person name="Spillane C."/>
            <person name="Cook D.R."/>
            <person name="May G.D."/>
            <person name="Xu X."/>
            <person name="Jackson S.A."/>
        </authorList>
    </citation>
    <scope>NUCLEOTIDE SEQUENCE [LARGE SCALE GENOMIC DNA]</scope>
    <source>
        <strain evidence="6">cv. Asha</strain>
    </source>
</reference>
<feature type="domain" description="DUF7625" evidence="4">
    <location>
        <begin position="222"/>
        <end position="313"/>
    </location>
</feature>
<dbReference type="InterPro" id="IPR056042">
    <property type="entry name" value="DUF7625"/>
</dbReference>
<evidence type="ECO:0000313" key="5">
    <source>
        <dbReference type="EMBL" id="KYP71737.1"/>
    </source>
</evidence>
<accession>A0A151TXD8</accession>
<dbReference type="EMBL" id="CM003605">
    <property type="protein sequence ID" value="KYP71737.1"/>
    <property type="molecule type" value="Genomic_DNA"/>
</dbReference>
<evidence type="ECO:0000259" key="2">
    <source>
        <dbReference type="Pfam" id="PF01936"/>
    </source>
</evidence>
<dbReference type="AlphaFoldDB" id="A0A151TXD8"/>
<sequence>MDKCRVPKGQNANSVAKNITTALVNMNYVGPLTISAYGDTTRIPRPIQHALSSTGVSLNHVPSTSADKRILVDMLLWAVDNPAPANYLLISGDREFSNALHQLSMRRYNILLAQPPHLPRLAAARLLWHWATLSAGGSPFCPLDSKPKYVRKSSTALPLQMPNPPARTQSMSLFKAPHEFFPSKCNLPVIPTASETSSRENQPTSNPIPDMPRLKLNLQETRGDSRADYDVEGLIDVIMRALEFLKVQMIVPSEANITCCIRYGDPRYQMIDVRKALDFAIQQRRVGIRVLGALHLYHGTNHMLYKCVNHTSGQPSDFPQPVWDRVEQFLRSSSGRSLILVSRCRYEASLFIKRSCLEELVLGDVLKILEMIINVKEWIIHSCCGWQPITITLAESKGDDADSNFGVHVYQI</sequence>
<keyword evidence="6" id="KW-1185">Reference proteome</keyword>
<dbReference type="GO" id="GO:0010468">
    <property type="term" value="P:regulation of gene expression"/>
    <property type="evidence" value="ECO:0007669"/>
    <property type="project" value="InterPro"/>
</dbReference>
<dbReference type="Pfam" id="PF01936">
    <property type="entry name" value="NYN"/>
    <property type="match status" value="1"/>
</dbReference>
<feature type="domain" description="NYN" evidence="2">
    <location>
        <begin position="1"/>
        <end position="119"/>
    </location>
</feature>
<dbReference type="PANTHER" id="PTHR14379:SF90">
    <property type="entry name" value="EMB|CAB71880.1-RELATED"/>
    <property type="match status" value="1"/>
</dbReference>
<feature type="region of interest" description="Disordered" evidence="1">
    <location>
        <begin position="191"/>
        <end position="213"/>
    </location>
</feature>
<dbReference type="CDD" id="cd10910">
    <property type="entry name" value="PIN_limkain_b1_N_like"/>
    <property type="match status" value="1"/>
</dbReference>
<evidence type="ECO:0000313" key="6">
    <source>
        <dbReference type="Proteomes" id="UP000075243"/>
    </source>
</evidence>
<evidence type="ECO:0000259" key="3">
    <source>
        <dbReference type="Pfam" id="PF14418"/>
    </source>
</evidence>
<feature type="domain" description="OST-HTH associated" evidence="3">
    <location>
        <begin position="341"/>
        <end position="396"/>
    </location>
</feature>
<evidence type="ECO:0008006" key="7">
    <source>
        <dbReference type="Google" id="ProtNLM"/>
    </source>
</evidence>
<dbReference type="STRING" id="3821.A0A151TXD8"/>
<protein>
    <recommendedName>
        <fullName evidence="7">NYN domain-containing protein</fullName>
    </recommendedName>
</protein>
<dbReference type="GO" id="GO:0005777">
    <property type="term" value="C:peroxisome"/>
    <property type="evidence" value="ECO:0007669"/>
    <property type="project" value="InterPro"/>
</dbReference>
<dbReference type="Proteomes" id="UP000075243">
    <property type="component" value="Chromosome 3"/>
</dbReference>
<organism evidence="5 6">
    <name type="scientific">Cajanus cajan</name>
    <name type="common">Pigeon pea</name>
    <name type="synonym">Cajanus indicus</name>
    <dbReference type="NCBI Taxonomy" id="3821"/>
    <lineage>
        <taxon>Eukaryota</taxon>
        <taxon>Viridiplantae</taxon>
        <taxon>Streptophyta</taxon>
        <taxon>Embryophyta</taxon>
        <taxon>Tracheophyta</taxon>
        <taxon>Spermatophyta</taxon>
        <taxon>Magnoliopsida</taxon>
        <taxon>eudicotyledons</taxon>
        <taxon>Gunneridae</taxon>
        <taxon>Pentapetalae</taxon>
        <taxon>rosids</taxon>
        <taxon>fabids</taxon>
        <taxon>Fabales</taxon>
        <taxon>Fabaceae</taxon>
        <taxon>Papilionoideae</taxon>
        <taxon>50 kb inversion clade</taxon>
        <taxon>NPAAA clade</taxon>
        <taxon>indigoferoid/millettioid clade</taxon>
        <taxon>Phaseoleae</taxon>
        <taxon>Cajanus</taxon>
    </lineage>
</organism>
<name>A0A151TXD8_CAJCA</name>
<dbReference type="InterPro" id="IPR021139">
    <property type="entry name" value="NYN"/>
</dbReference>
<gene>
    <name evidence="5" type="ORF">KK1_011007</name>
</gene>
<dbReference type="Gramene" id="C.cajan_10697.t">
    <property type="protein sequence ID" value="C.cajan_10697.t"/>
    <property type="gene ID" value="C.cajan_10697"/>
</dbReference>
<proteinExistence type="predicted"/>
<dbReference type="Pfam" id="PF24620">
    <property type="entry name" value="DUF7625"/>
    <property type="match status" value="1"/>
</dbReference>
<dbReference type="OMA" id="CENPLGG"/>
<feature type="compositionally biased region" description="Polar residues" evidence="1">
    <location>
        <begin position="193"/>
        <end position="207"/>
    </location>
</feature>
<dbReference type="PANTHER" id="PTHR14379">
    <property type="entry name" value="LIMKAIN B LKAP"/>
    <property type="match status" value="1"/>
</dbReference>
<dbReference type="GO" id="GO:0004540">
    <property type="term" value="F:RNA nuclease activity"/>
    <property type="evidence" value="ECO:0007669"/>
    <property type="project" value="InterPro"/>
</dbReference>
<dbReference type="Pfam" id="PF14418">
    <property type="entry name" value="OHA"/>
    <property type="match status" value="1"/>
</dbReference>
<dbReference type="InterPro" id="IPR024768">
    <property type="entry name" value="Marf1"/>
</dbReference>
<dbReference type="InterPro" id="IPR025677">
    <property type="entry name" value="OST-HTH-assoc_dom"/>
</dbReference>